<name>A0A1S3IPR4_LINAN</name>
<gene>
    <name evidence="4" type="primary">LOC106166263</name>
</gene>
<evidence type="ECO:0000256" key="2">
    <source>
        <dbReference type="SAM" id="Phobius"/>
    </source>
</evidence>
<dbReference type="RefSeq" id="XP_013400210.1">
    <property type="nucleotide sequence ID" value="XM_013544756.1"/>
</dbReference>
<feature type="region of interest" description="Disordered" evidence="1">
    <location>
        <begin position="157"/>
        <end position="252"/>
    </location>
</feature>
<feature type="compositionally biased region" description="Polar residues" evidence="1">
    <location>
        <begin position="224"/>
        <end position="252"/>
    </location>
</feature>
<reference evidence="4" key="1">
    <citation type="submission" date="2025-08" db="UniProtKB">
        <authorList>
            <consortium name="RefSeq"/>
        </authorList>
    </citation>
    <scope>IDENTIFICATION</scope>
    <source>
        <tissue evidence="4">Gonads</tissue>
    </source>
</reference>
<feature type="compositionally biased region" description="Basic and acidic residues" evidence="1">
    <location>
        <begin position="187"/>
        <end position="199"/>
    </location>
</feature>
<proteinExistence type="predicted"/>
<dbReference type="GeneID" id="106166263"/>
<dbReference type="Proteomes" id="UP000085678">
    <property type="component" value="Unplaced"/>
</dbReference>
<dbReference type="KEGG" id="lak:106166263"/>
<keyword evidence="2" id="KW-0472">Membrane</keyword>
<accession>A0A1S3IPR4</accession>
<feature type="compositionally biased region" description="Acidic residues" evidence="1">
    <location>
        <begin position="176"/>
        <end position="186"/>
    </location>
</feature>
<keyword evidence="2" id="KW-1133">Transmembrane helix</keyword>
<sequence>MWNTHHNSEHGYKFKKPFFLFFSCRKCYFCCNKTRNGYITNLTPETKCIHLKEGSYLYACLETEGEDVCPLNHPSPEPPNVAVTDIPISTLVPLLVGLSLFALVVILALLFCFCCWRPKQKPRQAPPEDDTLTVVKITEPDLDKDETPQDILVDAVQATTGDEQSMKGPTTAEGWGSDEDSSTDETLEIRETSRKDVPEVHPGQAARVQPEEEEPLLPDGAQIEAQSTAVQDSQKPCSPGTASSYMDQNNPETLHYDAKNQMNKLELMDANFS</sequence>
<dbReference type="InParanoid" id="A0A1S3IPR4"/>
<protein>
    <submittedName>
        <fullName evidence="4">Uncharacterized protein LOC106166263</fullName>
    </submittedName>
</protein>
<evidence type="ECO:0000256" key="1">
    <source>
        <dbReference type="SAM" id="MobiDB-lite"/>
    </source>
</evidence>
<feature type="transmembrane region" description="Helical" evidence="2">
    <location>
        <begin position="94"/>
        <end position="116"/>
    </location>
</feature>
<organism evidence="3 4">
    <name type="scientific">Lingula anatina</name>
    <name type="common">Brachiopod</name>
    <name type="synonym">Lingula unguis</name>
    <dbReference type="NCBI Taxonomy" id="7574"/>
    <lineage>
        <taxon>Eukaryota</taxon>
        <taxon>Metazoa</taxon>
        <taxon>Spiralia</taxon>
        <taxon>Lophotrochozoa</taxon>
        <taxon>Brachiopoda</taxon>
        <taxon>Linguliformea</taxon>
        <taxon>Lingulata</taxon>
        <taxon>Lingulida</taxon>
        <taxon>Linguloidea</taxon>
        <taxon>Lingulidae</taxon>
        <taxon>Lingula</taxon>
    </lineage>
</organism>
<dbReference type="AlphaFoldDB" id="A0A1S3IPR4"/>
<evidence type="ECO:0000313" key="4">
    <source>
        <dbReference type="RefSeq" id="XP_013400210.1"/>
    </source>
</evidence>
<evidence type="ECO:0000313" key="3">
    <source>
        <dbReference type="Proteomes" id="UP000085678"/>
    </source>
</evidence>
<keyword evidence="3" id="KW-1185">Reference proteome</keyword>
<keyword evidence="2" id="KW-0812">Transmembrane</keyword>